<evidence type="ECO:0000313" key="1">
    <source>
        <dbReference type="EMBL" id="MCD9644082.1"/>
    </source>
</evidence>
<evidence type="ECO:0000313" key="2">
    <source>
        <dbReference type="Proteomes" id="UP000823775"/>
    </source>
</evidence>
<dbReference type="EMBL" id="JACEIK010004071">
    <property type="protein sequence ID" value="MCD9644082.1"/>
    <property type="molecule type" value="Genomic_DNA"/>
</dbReference>
<accession>A0ABS8VC76</accession>
<comment type="caution">
    <text evidence="1">The sequence shown here is derived from an EMBL/GenBank/DDBJ whole genome shotgun (WGS) entry which is preliminary data.</text>
</comment>
<feature type="non-terminal residue" evidence="1">
    <location>
        <position position="1"/>
    </location>
</feature>
<protein>
    <submittedName>
        <fullName evidence="1">Uncharacterized protein</fullName>
    </submittedName>
</protein>
<name>A0ABS8VC76_DATST</name>
<sequence length="82" mass="9008">TPILWPTQRANRSSPWRGAVDRVKHKAVQAARSAIPVQVSMVDPVAQLNLLPEEMAEAQRAEVVRQAEEAQLADAAKRVEVA</sequence>
<proteinExistence type="predicted"/>
<keyword evidence="2" id="KW-1185">Reference proteome</keyword>
<reference evidence="1 2" key="1">
    <citation type="journal article" date="2021" name="BMC Genomics">
        <title>Datura genome reveals duplications of psychoactive alkaloid biosynthetic genes and high mutation rate following tissue culture.</title>
        <authorList>
            <person name="Rajewski A."/>
            <person name="Carter-House D."/>
            <person name="Stajich J."/>
            <person name="Litt A."/>
        </authorList>
    </citation>
    <scope>NUCLEOTIDE SEQUENCE [LARGE SCALE GENOMIC DNA]</scope>
    <source>
        <strain evidence="1">AR-01</strain>
    </source>
</reference>
<gene>
    <name evidence="1" type="ORF">HAX54_032060</name>
</gene>
<dbReference type="Proteomes" id="UP000823775">
    <property type="component" value="Unassembled WGS sequence"/>
</dbReference>
<organism evidence="1 2">
    <name type="scientific">Datura stramonium</name>
    <name type="common">Jimsonweed</name>
    <name type="synonym">Common thornapple</name>
    <dbReference type="NCBI Taxonomy" id="4076"/>
    <lineage>
        <taxon>Eukaryota</taxon>
        <taxon>Viridiplantae</taxon>
        <taxon>Streptophyta</taxon>
        <taxon>Embryophyta</taxon>
        <taxon>Tracheophyta</taxon>
        <taxon>Spermatophyta</taxon>
        <taxon>Magnoliopsida</taxon>
        <taxon>eudicotyledons</taxon>
        <taxon>Gunneridae</taxon>
        <taxon>Pentapetalae</taxon>
        <taxon>asterids</taxon>
        <taxon>lamiids</taxon>
        <taxon>Solanales</taxon>
        <taxon>Solanaceae</taxon>
        <taxon>Solanoideae</taxon>
        <taxon>Datureae</taxon>
        <taxon>Datura</taxon>
    </lineage>
</organism>